<name>A0A6N2LDW8_SALVM</name>
<feature type="region of interest" description="Disordered" evidence="4">
    <location>
        <begin position="86"/>
        <end position="107"/>
    </location>
</feature>
<evidence type="ECO:0000256" key="1">
    <source>
        <dbReference type="ARBA" id="ARBA00022604"/>
    </source>
</evidence>
<evidence type="ECO:0000313" key="5">
    <source>
        <dbReference type="EMBL" id="VFU33636.1"/>
    </source>
</evidence>
<evidence type="ECO:0000256" key="3">
    <source>
        <dbReference type="ARBA" id="ARBA00026138"/>
    </source>
</evidence>
<dbReference type="PANTHER" id="PTHR38366:SF1">
    <property type="entry name" value="PROTEIN TILLER ANGLE CONTROL 1"/>
    <property type="match status" value="1"/>
</dbReference>
<organism evidence="5">
    <name type="scientific">Salix viminalis</name>
    <name type="common">Common osier</name>
    <name type="synonym">Basket willow</name>
    <dbReference type="NCBI Taxonomy" id="40686"/>
    <lineage>
        <taxon>Eukaryota</taxon>
        <taxon>Viridiplantae</taxon>
        <taxon>Streptophyta</taxon>
        <taxon>Embryophyta</taxon>
        <taxon>Tracheophyta</taxon>
        <taxon>Spermatophyta</taxon>
        <taxon>Magnoliopsida</taxon>
        <taxon>eudicotyledons</taxon>
        <taxon>Gunneridae</taxon>
        <taxon>Pentapetalae</taxon>
        <taxon>rosids</taxon>
        <taxon>fabids</taxon>
        <taxon>Malpighiales</taxon>
        <taxon>Salicaceae</taxon>
        <taxon>Saliceae</taxon>
        <taxon>Salix</taxon>
    </lineage>
</organism>
<dbReference type="EMBL" id="CAADRP010000913">
    <property type="protein sequence ID" value="VFU33636.1"/>
    <property type="molecule type" value="Genomic_DNA"/>
</dbReference>
<evidence type="ECO:0000256" key="2">
    <source>
        <dbReference type="ARBA" id="ARBA00025796"/>
    </source>
</evidence>
<evidence type="ECO:0000256" key="4">
    <source>
        <dbReference type="SAM" id="MobiDB-lite"/>
    </source>
</evidence>
<sequence>MSMKIFNWVQRRFHHGTIKDGIAGNVKKAGSITEETDKQALLKQAALVDVLDDWKDGILKIGTLGLDPLIPFNQQNDQYFILERDEEGQEEGEDERKEEAREREQYSVDDNVEDEEVSPLIRATIDHSFEEIGSNSLTYDAITNSGIAEHEQRKNRGERITLAELFLEDPDMEKKPDSAEVETGPGNKKPVACAKSGLCFAKKLIRPLAVEDSRPINKFNQVWILNSLGDTIFFKLMRRMLKRKIHPEFDGKGNKIDNQKKCGVMDVHISKGNK</sequence>
<dbReference type="PANTHER" id="PTHR38366">
    <property type="entry name" value="NAD-DEPENDENT PROTEIN DEACETYLASE HST1-LIKE PROTEIN"/>
    <property type="match status" value="1"/>
</dbReference>
<gene>
    <name evidence="5" type="ORF">SVIM_LOCUS155417</name>
</gene>
<reference evidence="5" key="1">
    <citation type="submission" date="2019-03" db="EMBL/GenBank/DDBJ databases">
        <authorList>
            <person name="Mank J."/>
            <person name="Almeida P."/>
        </authorList>
    </citation>
    <scope>NUCLEOTIDE SEQUENCE</scope>
    <source>
        <strain evidence="5">78183</strain>
    </source>
</reference>
<accession>A0A6N2LDW8</accession>
<proteinExistence type="inferred from homology"/>
<dbReference type="GO" id="GO:0001763">
    <property type="term" value="P:morphogenesis of a branching structure"/>
    <property type="evidence" value="ECO:0007669"/>
    <property type="project" value="InterPro"/>
</dbReference>
<keyword evidence="1" id="KW-0341">Growth regulation</keyword>
<comment type="similarity">
    <text evidence="2">Belongs to the TAC family.</text>
</comment>
<dbReference type="InterPro" id="IPR044989">
    <property type="entry name" value="TAC1"/>
</dbReference>
<protein>
    <recommendedName>
        <fullName evidence="3">Protein TILLER ANGLE CONTROL 1</fullName>
    </recommendedName>
</protein>
<feature type="compositionally biased region" description="Basic and acidic residues" evidence="4">
    <location>
        <begin position="94"/>
        <end position="106"/>
    </location>
</feature>
<dbReference type="AlphaFoldDB" id="A0A6N2LDW8"/>